<dbReference type="Proteomes" id="UP000654075">
    <property type="component" value="Unassembled WGS sequence"/>
</dbReference>
<accession>A0A813J328</accession>
<comment type="caution">
    <text evidence="2">The sequence shown here is derived from an EMBL/GenBank/DDBJ whole genome shotgun (WGS) entry which is preliminary data.</text>
</comment>
<evidence type="ECO:0000313" key="4">
    <source>
        <dbReference type="Proteomes" id="UP000654075"/>
    </source>
</evidence>
<name>A0A813J328_POLGL</name>
<dbReference type="EMBL" id="CAJNNW010017612">
    <property type="protein sequence ID" value="CAE8661245.1"/>
    <property type="molecule type" value="Genomic_DNA"/>
</dbReference>
<evidence type="ECO:0000313" key="1">
    <source>
        <dbReference type="EMBL" id="CAE8606405.1"/>
    </source>
</evidence>
<dbReference type="Proteomes" id="UP000626109">
    <property type="component" value="Unassembled WGS sequence"/>
</dbReference>
<dbReference type="InterPro" id="IPR011989">
    <property type="entry name" value="ARM-like"/>
</dbReference>
<sequence length="222" mass="25006">DVGDQGQALILCQGLLQLMKRGGLFLATYACAALVNLSQSKEDVKGPLVHEGIFRLCLNNLQSNDRDLMLYTLMLLVHFTKRAHHREESMGIGLLEELVEILEGSLQETEVRRRVLTEMCSVLGQMCNDSSTREKIFKNKDWQVLQKLLEVHDHVVTHERTPGGDLTPDSLVKLMSKAMFAIRQLCVFSPESMEQAGESIIPNLMKDMSNAQNLTHLDWASN</sequence>
<reference evidence="2" key="1">
    <citation type="submission" date="2021-02" db="EMBL/GenBank/DDBJ databases">
        <authorList>
            <person name="Dougan E. K."/>
            <person name="Rhodes N."/>
            <person name="Thang M."/>
            <person name="Chan C."/>
        </authorList>
    </citation>
    <scope>NUCLEOTIDE SEQUENCE</scope>
</reference>
<dbReference type="OrthoDB" id="364513at2759"/>
<dbReference type="Gene3D" id="1.25.10.10">
    <property type="entry name" value="Leucine-rich Repeat Variant"/>
    <property type="match status" value="1"/>
</dbReference>
<evidence type="ECO:0000313" key="3">
    <source>
        <dbReference type="Proteomes" id="UP000626109"/>
    </source>
</evidence>
<organism evidence="2 3">
    <name type="scientific">Polarella glacialis</name>
    <name type="common">Dinoflagellate</name>
    <dbReference type="NCBI Taxonomy" id="89957"/>
    <lineage>
        <taxon>Eukaryota</taxon>
        <taxon>Sar</taxon>
        <taxon>Alveolata</taxon>
        <taxon>Dinophyceae</taxon>
        <taxon>Suessiales</taxon>
        <taxon>Suessiaceae</taxon>
        <taxon>Polarella</taxon>
    </lineage>
</organism>
<dbReference type="EMBL" id="CAJNNV010019184">
    <property type="protein sequence ID" value="CAE8606405.1"/>
    <property type="molecule type" value="Genomic_DNA"/>
</dbReference>
<feature type="non-terminal residue" evidence="2">
    <location>
        <position position="222"/>
    </location>
</feature>
<proteinExistence type="predicted"/>
<dbReference type="SUPFAM" id="SSF48371">
    <property type="entry name" value="ARM repeat"/>
    <property type="match status" value="1"/>
</dbReference>
<feature type="non-terminal residue" evidence="2">
    <location>
        <position position="1"/>
    </location>
</feature>
<dbReference type="AlphaFoldDB" id="A0A813J328"/>
<evidence type="ECO:0000313" key="2">
    <source>
        <dbReference type="EMBL" id="CAE8661245.1"/>
    </source>
</evidence>
<keyword evidence="4" id="KW-1185">Reference proteome</keyword>
<gene>
    <name evidence="1" type="ORF">PGLA1383_LOCUS24388</name>
    <name evidence="2" type="ORF">PGLA2088_LOCUS14433</name>
</gene>
<protein>
    <submittedName>
        <fullName evidence="2">Uncharacterized protein</fullName>
    </submittedName>
</protein>
<dbReference type="InterPro" id="IPR016024">
    <property type="entry name" value="ARM-type_fold"/>
</dbReference>